<reference evidence="10 11" key="1">
    <citation type="submission" date="2024-03" db="EMBL/GenBank/DDBJ databases">
        <title>Community enrichment and isolation of bacterial strains for fucoidan degradation.</title>
        <authorList>
            <person name="Sichert A."/>
        </authorList>
    </citation>
    <scope>NUCLEOTIDE SEQUENCE [LARGE SCALE GENOMIC DNA]</scope>
    <source>
        <strain evidence="10 11">AS62</strain>
    </source>
</reference>
<dbReference type="InterPro" id="IPR050809">
    <property type="entry name" value="UgpAE/MalFG_permease"/>
</dbReference>
<feature type="transmembrane region" description="Helical" evidence="8">
    <location>
        <begin position="240"/>
        <end position="259"/>
    </location>
</feature>
<evidence type="ECO:0000256" key="7">
    <source>
        <dbReference type="ARBA" id="ARBA00023136"/>
    </source>
</evidence>
<feature type="transmembrane region" description="Helical" evidence="8">
    <location>
        <begin position="214"/>
        <end position="234"/>
    </location>
</feature>
<dbReference type="PANTHER" id="PTHR43227">
    <property type="entry name" value="BLL4140 PROTEIN"/>
    <property type="match status" value="1"/>
</dbReference>
<evidence type="ECO:0000256" key="8">
    <source>
        <dbReference type="RuleBase" id="RU363032"/>
    </source>
</evidence>
<feature type="transmembrane region" description="Helical" evidence="8">
    <location>
        <begin position="12"/>
        <end position="30"/>
    </location>
</feature>
<keyword evidence="6 8" id="KW-1133">Transmembrane helix</keyword>
<evidence type="ECO:0000256" key="3">
    <source>
        <dbReference type="ARBA" id="ARBA00022448"/>
    </source>
</evidence>
<dbReference type="InterPro" id="IPR035906">
    <property type="entry name" value="MetI-like_sf"/>
</dbReference>
<keyword evidence="4" id="KW-1003">Cell membrane</keyword>
<evidence type="ECO:0000256" key="6">
    <source>
        <dbReference type="ARBA" id="ARBA00022989"/>
    </source>
</evidence>
<dbReference type="Proteomes" id="UP001477870">
    <property type="component" value="Unassembled WGS sequence"/>
</dbReference>
<gene>
    <name evidence="10" type="ORF">WNY59_15305</name>
</gene>
<feature type="transmembrane region" description="Helical" evidence="8">
    <location>
        <begin position="173"/>
        <end position="193"/>
    </location>
</feature>
<evidence type="ECO:0000256" key="1">
    <source>
        <dbReference type="ARBA" id="ARBA00004651"/>
    </source>
</evidence>
<dbReference type="PROSITE" id="PS50928">
    <property type="entry name" value="ABC_TM1"/>
    <property type="match status" value="1"/>
</dbReference>
<evidence type="ECO:0000256" key="5">
    <source>
        <dbReference type="ARBA" id="ARBA00022692"/>
    </source>
</evidence>
<keyword evidence="5 8" id="KW-0812">Transmembrane</keyword>
<dbReference type="Gene3D" id="1.10.3720.10">
    <property type="entry name" value="MetI-like"/>
    <property type="match status" value="1"/>
</dbReference>
<proteinExistence type="inferred from homology"/>
<dbReference type="InterPro" id="IPR000515">
    <property type="entry name" value="MetI-like"/>
</dbReference>
<dbReference type="RefSeq" id="WP_342849162.1">
    <property type="nucleotide sequence ID" value="NZ_JBBMQO010000009.1"/>
</dbReference>
<comment type="subcellular location">
    <subcellularLocation>
        <location evidence="1 8">Cell membrane</location>
        <topology evidence="1 8">Multi-pass membrane protein</topology>
    </subcellularLocation>
</comment>
<keyword evidence="3 8" id="KW-0813">Transport</keyword>
<dbReference type="PANTHER" id="PTHR43227:SF7">
    <property type="entry name" value="ARABINOOLIGOSACCHARIDES TRANSPORT SYSTEM PERMEASE PROTEIN ARAP"/>
    <property type="match status" value="1"/>
</dbReference>
<dbReference type="CDD" id="cd06261">
    <property type="entry name" value="TM_PBP2"/>
    <property type="match status" value="1"/>
</dbReference>
<dbReference type="Pfam" id="PF00528">
    <property type="entry name" value="BPD_transp_1"/>
    <property type="match status" value="1"/>
</dbReference>
<evidence type="ECO:0000313" key="11">
    <source>
        <dbReference type="Proteomes" id="UP001477870"/>
    </source>
</evidence>
<evidence type="ECO:0000313" key="10">
    <source>
        <dbReference type="EMBL" id="MEM5502956.1"/>
    </source>
</evidence>
<dbReference type="EMBL" id="JBBMQO010000009">
    <property type="protein sequence ID" value="MEM5502956.1"/>
    <property type="molecule type" value="Genomic_DNA"/>
</dbReference>
<evidence type="ECO:0000259" key="9">
    <source>
        <dbReference type="PROSITE" id="PS50928"/>
    </source>
</evidence>
<name>A0ABU9TBA5_9HYPH</name>
<feature type="transmembrane region" description="Helical" evidence="8">
    <location>
        <begin position="111"/>
        <end position="135"/>
    </location>
</feature>
<sequence length="306" mass="34646">MTISPKMRDRFTIFSMLLPTFLVIIGFYIYPTIYNLELSFTDITLLKLRQGGDWIGFSNYWEFLSSSTFFEIAFNTVFWLTAVSVFFRILLGLTFALLLNSKFLADMKLSTVARLILLVPWATPPVVAVIAWRWLFDPTHGSINEFLLWTGFISDPISFISNLKTVWPAVNTIIVWNTTPLIAVSLLAALQTVPEELNEAADIDGANRWQQFRYITLPYLMPTISVLTLMSIIWTFNNFVYVWLATGAGPGTFTNVLATEVYMKAFIDLRIGYSAAIGVTMAVVMALFGALYFRFFGLNDMAEKVG</sequence>
<feature type="domain" description="ABC transmembrane type-1" evidence="9">
    <location>
        <begin position="74"/>
        <end position="292"/>
    </location>
</feature>
<accession>A0ABU9TBA5</accession>
<keyword evidence="11" id="KW-1185">Reference proteome</keyword>
<keyword evidence="7 8" id="KW-0472">Membrane</keyword>
<dbReference type="SUPFAM" id="SSF161098">
    <property type="entry name" value="MetI-like"/>
    <property type="match status" value="1"/>
</dbReference>
<evidence type="ECO:0000256" key="4">
    <source>
        <dbReference type="ARBA" id="ARBA00022475"/>
    </source>
</evidence>
<protein>
    <submittedName>
        <fullName evidence="10">Sugar ABC transporter permease</fullName>
    </submittedName>
</protein>
<feature type="transmembrane region" description="Helical" evidence="8">
    <location>
        <begin position="271"/>
        <end position="293"/>
    </location>
</feature>
<evidence type="ECO:0000256" key="2">
    <source>
        <dbReference type="ARBA" id="ARBA00009306"/>
    </source>
</evidence>
<comment type="caution">
    <text evidence="10">The sequence shown here is derived from an EMBL/GenBank/DDBJ whole genome shotgun (WGS) entry which is preliminary data.</text>
</comment>
<feature type="transmembrane region" description="Helical" evidence="8">
    <location>
        <begin position="77"/>
        <end position="99"/>
    </location>
</feature>
<comment type="similarity">
    <text evidence="2 8">Belongs to the binding-protein-dependent transport system permease family.</text>
</comment>
<organism evidence="10 11">
    <name type="scientific">Ahrensia kielensis</name>
    <dbReference type="NCBI Taxonomy" id="76980"/>
    <lineage>
        <taxon>Bacteria</taxon>
        <taxon>Pseudomonadati</taxon>
        <taxon>Pseudomonadota</taxon>
        <taxon>Alphaproteobacteria</taxon>
        <taxon>Hyphomicrobiales</taxon>
        <taxon>Ahrensiaceae</taxon>
        <taxon>Ahrensia</taxon>
    </lineage>
</organism>